<accession>A0A9X9X2Z1</accession>
<gene>
    <name evidence="2" type="primary">rnk</name>
    <name evidence="2" type="ORF">GXW76_21530</name>
</gene>
<dbReference type="GO" id="GO:0032784">
    <property type="term" value="P:regulation of DNA-templated transcription elongation"/>
    <property type="evidence" value="ECO:0007669"/>
    <property type="project" value="InterPro"/>
</dbReference>
<dbReference type="Gene3D" id="3.10.50.30">
    <property type="entry name" value="Transcription elongation factor, GreA/GreB, C-terminal domain"/>
    <property type="match status" value="1"/>
</dbReference>
<protein>
    <submittedName>
        <fullName evidence="2">Nucleoside diphosphate kinase regulator</fullName>
    </submittedName>
</protein>
<dbReference type="GO" id="GO:0016301">
    <property type="term" value="F:kinase activity"/>
    <property type="evidence" value="ECO:0007669"/>
    <property type="project" value="UniProtKB-KW"/>
</dbReference>
<dbReference type="GO" id="GO:0006354">
    <property type="term" value="P:DNA-templated transcription elongation"/>
    <property type="evidence" value="ECO:0007669"/>
    <property type="project" value="TreeGrafter"/>
</dbReference>
<dbReference type="NCBIfam" id="NF004396">
    <property type="entry name" value="PRK05753.1"/>
    <property type="match status" value="1"/>
</dbReference>
<keyword evidence="3" id="KW-1185">Reference proteome</keyword>
<dbReference type="PANTHER" id="PTHR30437:SF5">
    <property type="entry name" value="REGULATOR OF NUCLEOSIDE DIPHOSPHATE KINASE"/>
    <property type="match status" value="1"/>
</dbReference>
<feature type="domain" description="Transcription elongation factor GreA/GreB C-terminal" evidence="1">
    <location>
        <begin position="60"/>
        <end position="135"/>
    </location>
</feature>
<evidence type="ECO:0000313" key="2">
    <source>
        <dbReference type="EMBL" id="MBR0673770.1"/>
    </source>
</evidence>
<evidence type="ECO:0000259" key="1">
    <source>
        <dbReference type="Pfam" id="PF01272"/>
    </source>
</evidence>
<comment type="caution">
    <text evidence="2">The sequence shown here is derived from an EMBL/GenBank/DDBJ whole genome shotgun (WGS) entry which is preliminary data.</text>
</comment>
<keyword evidence="2" id="KW-0418">Kinase</keyword>
<dbReference type="Pfam" id="PF01272">
    <property type="entry name" value="GreA_GreB"/>
    <property type="match status" value="1"/>
</dbReference>
<dbReference type="GO" id="GO:0003677">
    <property type="term" value="F:DNA binding"/>
    <property type="evidence" value="ECO:0007669"/>
    <property type="project" value="InterPro"/>
</dbReference>
<sequence length="137" mass="14477">MAEATSAHITTRRPPILMSENEHGILVGLAMSGARRNPDAARLLMEEADRAELVPAARLPGDVVALGSHVVFTDEATGVSRRVQLVLPAEADIGQGRISILSLVGAGLIGLRAGQSIEWPVQDGRLRQLTVTEVTAP</sequence>
<dbReference type="GO" id="GO:0070063">
    <property type="term" value="F:RNA polymerase binding"/>
    <property type="evidence" value="ECO:0007669"/>
    <property type="project" value="InterPro"/>
</dbReference>
<name>A0A9X9X2Z1_9PROT</name>
<dbReference type="InterPro" id="IPR001437">
    <property type="entry name" value="Tscrpt_elong_fac_GreA/B_C"/>
</dbReference>
<evidence type="ECO:0000313" key="3">
    <source>
        <dbReference type="Proteomes" id="UP001138751"/>
    </source>
</evidence>
<dbReference type="AlphaFoldDB" id="A0A9X9X2Z1"/>
<dbReference type="RefSeq" id="WP_211864172.1">
    <property type="nucleotide sequence ID" value="NZ_JAAEDM010000088.1"/>
</dbReference>
<reference evidence="2" key="2">
    <citation type="journal article" date="2021" name="Syst. Appl. Microbiol.">
        <title>Roseomonas hellenica sp. nov., isolated from roots of wild-growing Alkanna tinctoria.</title>
        <authorList>
            <person name="Rat A."/>
            <person name="Naranjo H.D."/>
            <person name="Lebbe L."/>
            <person name="Cnockaert M."/>
            <person name="Krigas N."/>
            <person name="Grigoriadou K."/>
            <person name="Maloupa E."/>
            <person name="Willems A."/>
        </authorList>
    </citation>
    <scope>NUCLEOTIDE SEQUENCE</scope>
    <source>
        <strain evidence="2">LMG 31231</strain>
    </source>
</reference>
<proteinExistence type="predicted"/>
<reference evidence="2" key="1">
    <citation type="submission" date="2020-01" db="EMBL/GenBank/DDBJ databases">
        <authorList>
            <person name="Rat A."/>
        </authorList>
    </citation>
    <scope>NUCLEOTIDE SEQUENCE</scope>
    <source>
        <strain evidence="2">LMG 31231</strain>
    </source>
</reference>
<dbReference type="InterPro" id="IPR023459">
    <property type="entry name" value="Tscrpt_elong_fac_GreA/B_fam"/>
</dbReference>
<dbReference type="InterPro" id="IPR036953">
    <property type="entry name" value="GreA/GreB_C_sf"/>
</dbReference>
<dbReference type="PANTHER" id="PTHR30437">
    <property type="entry name" value="TRANSCRIPTION ELONGATION FACTOR GREA"/>
    <property type="match status" value="1"/>
</dbReference>
<dbReference type="Proteomes" id="UP001138751">
    <property type="component" value="Unassembled WGS sequence"/>
</dbReference>
<dbReference type="EMBL" id="JAAEDM010000088">
    <property type="protein sequence ID" value="MBR0673770.1"/>
    <property type="molecule type" value="Genomic_DNA"/>
</dbReference>
<dbReference type="SUPFAM" id="SSF54534">
    <property type="entry name" value="FKBP-like"/>
    <property type="match status" value="1"/>
</dbReference>
<organism evidence="2 3">
    <name type="scientific">Neoroseomonas soli</name>
    <dbReference type="NCBI Taxonomy" id="1081025"/>
    <lineage>
        <taxon>Bacteria</taxon>
        <taxon>Pseudomonadati</taxon>
        <taxon>Pseudomonadota</taxon>
        <taxon>Alphaproteobacteria</taxon>
        <taxon>Acetobacterales</taxon>
        <taxon>Acetobacteraceae</taxon>
        <taxon>Neoroseomonas</taxon>
    </lineage>
</organism>
<keyword evidence="2" id="KW-0808">Transferase</keyword>